<dbReference type="Pfam" id="PF14792">
    <property type="entry name" value="DNA_pol_B_palm"/>
    <property type="match status" value="1"/>
</dbReference>
<dbReference type="Gene3D" id="1.10.150.110">
    <property type="entry name" value="DNA polymerase beta, N-terminal domain-like"/>
    <property type="match status" value="1"/>
</dbReference>
<protein>
    <recommendedName>
        <fullName evidence="5">DNA polymerase lambda</fullName>
        <ecNumber evidence="4">2.7.7.7</ecNumber>
    </recommendedName>
</protein>
<evidence type="ECO:0000313" key="22">
    <source>
        <dbReference type="Proteomes" id="UP000603453"/>
    </source>
</evidence>
<dbReference type="PRINTS" id="PR00869">
    <property type="entry name" value="DNAPOLX"/>
</dbReference>
<dbReference type="PANTHER" id="PTHR11276">
    <property type="entry name" value="DNA POLYMERASE TYPE-X FAMILY MEMBER"/>
    <property type="match status" value="1"/>
</dbReference>
<dbReference type="OrthoDB" id="205514at2759"/>
<dbReference type="SUPFAM" id="SSF52113">
    <property type="entry name" value="BRCT domain"/>
    <property type="match status" value="1"/>
</dbReference>
<comment type="cofactor">
    <cofactor evidence="2 17">
        <name>Mg(2+)</name>
        <dbReference type="ChEBI" id="CHEBI:18420"/>
    </cofactor>
</comment>
<evidence type="ECO:0000256" key="12">
    <source>
        <dbReference type="ARBA" id="ARBA00023204"/>
    </source>
</evidence>
<dbReference type="InterPro" id="IPR043519">
    <property type="entry name" value="NT_sf"/>
</dbReference>
<dbReference type="InterPro" id="IPR029398">
    <property type="entry name" value="PolB_thumb"/>
</dbReference>
<organism evidence="21 22">
    <name type="scientific">Mucor saturninus</name>
    <dbReference type="NCBI Taxonomy" id="64648"/>
    <lineage>
        <taxon>Eukaryota</taxon>
        <taxon>Fungi</taxon>
        <taxon>Fungi incertae sedis</taxon>
        <taxon>Mucoromycota</taxon>
        <taxon>Mucoromycotina</taxon>
        <taxon>Mucoromycetes</taxon>
        <taxon>Mucorales</taxon>
        <taxon>Mucorineae</taxon>
        <taxon>Mucoraceae</taxon>
        <taxon>Mucor</taxon>
    </lineage>
</organism>
<proteinExistence type="inferred from homology"/>
<dbReference type="InterPro" id="IPR002054">
    <property type="entry name" value="DNA-dir_DNA_pol_X"/>
</dbReference>
<dbReference type="Gene3D" id="3.30.210.10">
    <property type="entry name" value="DNA polymerase, thumb domain"/>
    <property type="match status" value="1"/>
</dbReference>
<feature type="region of interest" description="Disordered" evidence="19">
    <location>
        <begin position="112"/>
        <end position="138"/>
    </location>
</feature>
<evidence type="ECO:0000256" key="15">
    <source>
        <dbReference type="ARBA" id="ARBA00049244"/>
    </source>
</evidence>
<feature type="domain" description="BRCT" evidence="20">
    <location>
        <begin position="24"/>
        <end position="81"/>
    </location>
</feature>
<dbReference type="InterPro" id="IPR036420">
    <property type="entry name" value="BRCT_dom_sf"/>
</dbReference>
<keyword evidence="22" id="KW-1185">Reference proteome</keyword>
<dbReference type="InterPro" id="IPR022312">
    <property type="entry name" value="DNA_pol_X"/>
</dbReference>
<keyword evidence="7 16" id="KW-0548">Nucleotidyltransferase</keyword>
<dbReference type="InterPro" id="IPR002008">
    <property type="entry name" value="DNA_pol_X_beta-like"/>
</dbReference>
<comment type="similarity">
    <text evidence="16">Belongs to the DNA polymerase type-X family.</text>
</comment>
<dbReference type="Pfam" id="PF10391">
    <property type="entry name" value="DNA_pol_lambd_f"/>
    <property type="match status" value="1"/>
</dbReference>
<comment type="cofactor">
    <cofactor evidence="1">
        <name>Mn(2+)</name>
        <dbReference type="ChEBI" id="CHEBI:29035"/>
    </cofactor>
</comment>
<evidence type="ECO:0000256" key="1">
    <source>
        <dbReference type="ARBA" id="ARBA00001936"/>
    </source>
</evidence>
<dbReference type="InterPro" id="IPR037160">
    <property type="entry name" value="DNA_Pol_thumb_sf"/>
</dbReference>
<keyword evidence="13" id="KW-0456">Lyase</keyword>
<dbReference type="InterPro" id="IPR018944">
    <property type="entry name" value="DNA_pol_lambd_fingers_domain"/>
</dbReference>
<keyword evidence="12" id="KW-0234">DNA repair</keyword>
<dbReference type="SUPFAM" id="SSF81301">
    <property type="entry name" value="Nucleotidyltransferase"/>
    <property type="match status" value="1"/>
</dbReference>
<dbReference type="InterPro" id="IPR010996">
    <property type="entry name" value="HHH_MUS81"/>
</dbReference>
<reference evidence="21" key="1">
    <citation type="submission" date="2020-12" db="EMBL/GenBank/DDBJ databases">
        <title>Metabolic potential, ecology and presence of endohyphal bacteria is reflected in genomic diversity of Mucoromycotina.</title>
        <authorList>
            <person name="Muszewska A."/>
            <person name="Okrasinska A."/>
            <person name="Steczkiewicz K."/>
            <person name="Drgas O."/>
            <person name="Orlowska M."/>
            <person name="Perlinska-Lenart U."/>
            <person name="Aleksandrzak-Piekarczyk T."/>
            <person name="Szatraj K."/>
            <person name="Zielenkiewicz U."/>
            <person name="Pilsyk S."/>
            <person name="Malc E."/>
            <person name="Mieczkowski P."/>
            <person name="Kruszewska J.S."/>
            <person name="Biernat P."/>
            <person name="Pawlowska J."/>
        </authorList>
    </citation>
    <scope>NUCLEOTIDE SEQUENCE</scope>
    <source>
        <strain evidence="21">WA0000017839</strain>
    </source>
</reference>
<dbReference type="InterPro" id="IPR001726">
    <property type="entry name" value="TdT/Mu"/>
</dbReference>
<dbReference type="SMART" id="SM00483">
    <property type="entry name" value="POLXc"/>
    <property type="match status" value="1"/>
</dbReference>
<keyword evidence="9" id="KW-0227">DNA damage</keyword>
<feature type="binding site" evidence="17">
    <location>
        <position position="417"/>
    </location>
    <ligand>
        <name>Mg(2+)</name>
        <dbReference type="ChEBI" id="CHEBI:18420"/>
    </ligand>
</feature>
<dbReference type="Proteomes" id="UP000603453">
    <property type="component" value="Unassembled WGS sequence"/>
</dbReference>
<feature type="compositionally biased region" description="Acidic residues" evidence="19">
    <location>
        <begin position="128"/>
        <end position="138"/>
    </location>
</feature>
<dbReference type="AlphaFoldDB" id="A0A8H7R5G5"/>
<evidence type="ECO:0000256" key="17">
    <source>
        <dbReference type="PIRSR" id="PIRSR000817-1"/>
    </source>
</evidence>
<dbReference type="PRINTS" id="PR00870">
    <property type="entry name" value="DNAPOLXBETA"/>
</dbReference>
<feature type="active site" description="Nucleophile; Schiff-base intermediate with DNA; for 5'-dRP lyase activity" evidence="18">
    <location>
        <position position="220"/>
    </location>
</feature>
<dbReference type="Gene3D" id="1.10.150.20">
    <property type="entry name" value="5' to 3' exonuclease, C-terminal subdomain"/>
    <property type="match status" value="1"/>
</dbReference>
<dbReference type="InterPro" id="IPR028207">
    <property type="entry name" value="DNA_pol_B_palm_palm"/>
</dbReference>
<comment type="catalytic activity">
    <reaction evidence="15">
        <text>DNA(n) + a 2'-deoxyribonucleoside 5'-triphosphate = DNA(n+1) + diphosphate</text>
        <dbReference type="Rhea" id="RHEA:22508"/>
        <dbReference type="Rhea" id="RHEA-COMP:17339"/>
        <dbReference type="Rhea" id="RHEA-COMP:17340"/>
        <dbReference type="ChEBI" id="CHEBI:33019"/>
        <dbReference type="ChEBI" id="CHEBI:61560"/>
        <dbReference type="ChEBI" id="CHEBI:173112"/>
        <dbReference type="EC" id="2.7.7.7"/>
    </reaction>
</comment>
<evidence type="ECO:0000313" key="21">
    <source>
        <dbReference type="EMBL" id="KAG2203638.1"/>
    </source>
</evidence>
<keyword evidence="10 16" id="KW-0460">Magnesium</keyword>
<evidence type="ECO:0000256" key="6">
    <source>
        <dbReference type="ARBA" id="ARBA00022679"/>
    </source>
</evidence>
<evidence type="ECO:0000256" key="5">
    <source>
        <dbReference type="ARBA" id="ARBA00016513"/>
    </source>
</evidence>
<dbReference type="SUPFAM" id="SSF81585">
    <property type="entry name" value="PsbU/PolX domain-like"/>
    <property type="match status" value="1"/>
</dbReference>
<comment type="subcellular location">
    <subcellularLocation>
        <location evidence="3 16">Nucleus</location>
    </subcellularLocation>
</comment>
<keyword evidence="14 16" id="KW-0539">Nucleus</keyword>
<accession>A0A8H7R5G5</accession>
<dbReference type="GO" id="GO:0046872">
    <property type="term" value="F:metal ion binding"/>
    <property type="evidence" value="ECO:0007669"/>
    <property type="project" value="UniProtKB-UniRule"/>
</dbReference>
<evidence type="ECO:0000256" key="7">
    <source>
        <dbReference type="ARBA" id="ARBA00022695"/>
    </source>
</evidence>
<evidence type="ECO:0000259" key="20">
    <source>
        <dbReference type="PROSITE" id="PS50172"/>
    </source>
</evidence>
<dbReference type="GO" id="GO:0003677">
    <property type="term" value="F:DNA binding"/>
    <property type="evidence" value="ECO:0007669"/>
    <property type="project" value="UniProtKB-UniRule"/>
</dbReference>
<dbReference type="GO" id="GO:0003887">
    <property type="term" value="F:DNA-directed DNA polymerase activity"/>
    <property type="evidence" value="ECO:0007669"/>
    <property type="project" value="UniProtKB-UniRule"/>
</dbReference>
<keyword evidence="8 16" id="KW-0479">Metal-binding</keyword>
<evidence type="ECO:0000256" key="2">
    <source>
        <dbReference type="ARBA" id="ARBA00001946"/>
    </source>
</evidence>
<evidence type="ECO:0000256" key="14">
    <source>
        <dbReference type="ARBA" id="ARBA00023242"/>
    </source>
</evidence>
<dbReference type="Pfam" id="PF14716">
    <property type="entry name" value="HHH_8"/>
    <property type="match status" value="1"/>
</dbReference>
<evidence type="ECO:0000256" key="19">
    <source>
        <dbReference type="SAM" id="MobiDB-lite"/>
    </source>
</evidence>
<dbReference type="InterPro" id="IPR027421">
    <property type="entry name" value="DNA_pol_lamdba_lyase_dom_sf"/>
</dbReference>
<dbReference type="InterPro" id="IPR001357">
    <property type="entry name" value="BRCT_dom"/>
</dbReference>
<evidence type="ECO:0000256" key="11">
    <source>
        <dbReference type="ARBA" id="ARBA00022932"/>
    </source>
</evidence>
<evidence type="ECO:0000256" key="18">
    <source>
        <dbReference type="PIRSR" id="PIRSR622312-50"/>
    </source>
</evidence>
<evidence type="ECO:0000256" key="3">
    <source>
        <dbReference type="ARBA" id="ARBA00004123"/>
    </source>
</evidence>
<dbReference type="GO" id="GO:0016829">
    <property type="term" value="F:lyase activity"/>
    <property type="evidence" value="ECO:0007669"/>
    <property type="project" value="UniProtKB-KW"/>
</dbReference>
<feature type="binding site" evidence="17">
    <location>
        <position position="339"/>
    </location>
    <ligand>
        <name>Mg(2+)</name>
        <dbReference type="ChEBI" id="CHEBI:18420"/>
    </ligand>
</feature>
<evidence type="ECO:0000256" key="10">
    <source>
        <dbReference type="ARBA" id="ARBA00022842"/>
    </source>
</evidence>
<evidence type="ECO:0000256" key="4">
    <source>
        <dbReference type="ARBA" id="ARBA00012417"/>
    </source>
</evidence>
<dbReference type="EC" id="2.7.7.7" evidence="4"/>
<evidence type="ECO:0000256" key="9">
    <source>
        <dbReference type="ARBA" id="ARBA00022763"/>
    </source>
</evidence>
<feature type="binding site" evidence="17">
    <location>
        <position position="337"/>
    </location>
    <ligand>
        <name>Mg(2+)</name>
        <dbReference type="ChEBI" id="CHEBI:18420"/>
    </ligand>
</feature>
<dbReference type="Pfam" id="PF14791">
    <property type="entry name" value="DNA_pol_B_thumb"/>
    <property type="match status" value="1"/>
</dbReference>
<comment type="caution">
    <text evidence="21">The sequence shown here is derived from an EMBL/GenBank/DDBJ whole genome shotgun (WGS) entry which is preliminary data.</text>
</comment>
<dbReference type="Gene3D" id="3.30.460.10">
    <property type="entry name" value="Beta Polymerase, domain 2"/>
    <property type="match status" value="1"/>
</dbReference>
<evidence type="ECO:0000256" key="16">
    <source>
        <dbReference type="PIRNR" id="PIRNR000817"/>
    </source>
</evidence>
<dbReference type="Gene3D" id="3.40.50.10190">
    <property type="entry name" value="BRCT domain"/>
    <property type="match status" value="1"/>
</dbReference>
<sequence length="495" mass="56321">MVSYSLHVTPNNSKINVSKLSPSGGSVCQDQKESTFILTAIKSRSRIDRIVKNYKAPVIDIQWVKECDKAKKALPFDKYLLVEGSQQLPLTHIVTRESAEILNRKFKNLPPEELQFEDESSGNTSADDASDDGEENIEIDPTFTNTKYECLRPTPYVPKYNKRLISFLLILERKRQLDSEDKRSLSYRHAISALKAYPRDIKSSKEAEKIIGVGKKMSEKIRMFLSTGTIEEAELLRSDERFRTISLFNQVFGVGAVTANIWWKMGYRTLQEVLDKEKLSPVVRLGIMLLPDFSQLMSPEDVKQIANIIRNQLQAIDNDIIIIPVGGYRRGKTKNGDLDLLISSHHVPINGLLDKVVNVLVQSGYIKHKLWKSTDNNNSKQQKKLHGTSGSRQIFDDFEKCFCAVLQPSTGIHRQVDLIVVPPKELPMAILGWTGSRQFERSLREYAKKEKSMTVNSHSIHHDINGLRKKIVVKSEEEAFSILGIPYLHPEMRNC</sequence>
<keyword evidence="11" id="KW-0239">DNA-directed DNA polymerase</keyword>
<evidence type="ECO:0000256" key="8">
    <source>
        <dbReference type="ARBA" id="ARBA00022723"/>
    </source>
</evidence>
<keyword evidence="6 16" id="KW-0808">Transferase</keyword>
<dbReference type="PROSITE" id="PS50172">
    <property type="entry name" value="BRCT"/>
    <property type="match status" value="1"/>
</dbReference>
<dbReference type="CDD" id="cd00141">
    <property type="entry name" value="NT_POLXc"/>
    <property type="match status" value="1"/>
</dbReference>
<gene>
    <name evidence="21" type="ORF">INT47_011732</name>
</gene>
<evidence type="ECO:0000256" key="13">
    <source>
        <dbReference type="ARBA" id="ARBA00023239"/>
    </source>
</evidence>
<name>A0A8H7R5G5_9FUNG</name>
<dbReference type="GO" id="GO:0005634">
    <property type="term" value="C:nucleus"/>
    <property type="evidence" value="ECO:0007669"/>
    <property type="project" value="UniProtKB-SubCell"/>
</dbReference>
<dbReference type="PANTHER" id="PTHR11276:SF40">
    <property type="entry name" value="BRCT DOMAIN-CONTAINING PROTEIN"/>
    <property type="match status" value="1"/>
</dbReference>
<dbReference type="SUPFAM" id="SSF47802">
    <property type="entry name" value="DNA polymerase beta, N-terminal domain-like"/>
    <property type="match status" value="1"/>
</dbReference>
<dbReference type="GO" id="GO:0006303">
    <property type="term" value="P:double-strand break repair via nonhomologous end joining"/>
    <property type="evidence" value="ECO:0007669"/>
    <property type="project" value="TreeGrafter"/>
</dbReference>
<dbReference type="EMBL" id="JAEPRD010000050">
    <property type="protein sequence ID" value="KAG2203638.1"/>
    <property type="molecule type" value="Genomic_DNA"/>
</dbReference>
<dbReference type="PIRSF" id="PIRSF000817">
    <property type="entry name" value="DNA_NT"/>
    <property type="match status" value="1"/>
</dbReference>